<dbReference type="SMART" id="SM00729">
    <property type="entry name" value="Elp3"/>
    <property type="match status" value="1"/>
</dbReference>
<evidence type="ECO:0000256" key="4">
    <source>
        <dbReference type="ARBA" id="ARBA00022691"/>
    </source>
</evidence>
<dbReference type="InterPro" id="IPR058240">
    <property type="entry name" value="rSAM_sf"/>
</dbReference>
<dbReference type="GO" id="GO:0046872">
    <property type="term" value="F:metal ion binding"/>
    <property type="evidence" value="ECO:0007669"/>
    <property type="project" value="UniProtKB-KW"/>
</dbReference>
<gene>
    <name evidence="9" type="ORF">JBW_01268</name>
</gene>
<dbReference type="GO" id="GO:0003824">
    <property type="term" value="F:catalytic activity"/>
    <property type="evidence" value="ECO:0007669"/>
    <property type="project" value="InterPro"/>
</dbReference>
<dbReference type="InterPro" id="IPR007197">
    <property type="entry name" value="rSAM"/>
</dbReference>
<reference evidence="9 10" key="1">
    <citation type="journal article" date="2015" name="Genome Announc.">
        <title>Complete Genome Sequence of Pelosinus fermentans JBW45, a Member of a Remarkably Competitive Group of Negativicutes in the Firmicutes Phylum.</title>
        <authorList>
            <person name="De Leon K.B."/>
            <person name="Utturkar S.M."/>
            <person name="Camilleri L.B."/>
            <person name="Elias D.A."/>
            <person name="Arkin A.P."/>
            <person name="Fields M.W."/>
            <person name="Brown S.D."/>
            <person name="Wall J.D."/>
        </authorList>
    </citation>
    <scope>NUCLEOTIDE SEQUENCE [LARGE SCALE GENOMIC DNA]</scope>
    <source>
        <strain evidence="9 10">JBW45</strain>
    </source>
</reference>
<dbReference type="EMBL" id="CP010978">
    <property type="protein sequence ID" value="AJQ26620.1"/>
    <property type="molecule type" value="Genomic_DNA"/>
</dbReference>
<dbReference type="RefSeq" id="WP_007956984.1">
    <property type="nucleotide sequence ID" value="NZ_CP010978.1"/>
</dbReference>
<proteinExistence type="predicted"/>
<dbReference type="SUPFAM" id="SSF102114">
    <property type="entry name" value="Radical SAM enzymes"/>
    <property type="match status" value="1"/>
</dbReference>
<keyword evidence="3" id="KW-0808">Transferase</keyword>
<evidence type="ECO:0000313" key="10">
    <source>
        <dbReference type="Proteomes" id="UP000005361"/>
    </source>
</evidence>
<dbReference type="Proteomes" id="UP000005361">
    <property type="component" value="Chromosome"/>
</dbReference>
<keyword evidence="7" id="KW-0411">Iron-sulfur</keyword>
<dbReference type="HOGENOM" id="CLU_021907_0_0_9"/>
<dbReference type="PANTHER" id="PTHR43409">
    <property type="entry name" value="ANAEROBIC MAGNESIUM-PROTOPORPHYRIN IX MONOMETHYL ESTER CYCLASE-RELATED"/>
    <property type="match status" value="1"/>
</dbReference>
<dbReference type="KEGG" id="pft:JBW_01268"/>
<dbReference type="STRING" id="1192197.JBW_01268"/>
<dbReference type="InterPro" id="IPR034466">
    <property type="entry name" value="Methyltransferase_Class_B"/>
</dbReference>
<keyword evidence="2" id="KW-0489">Methyltransferase</keyword>
<dbReference type="CDD" id="cd01335">
    <property type="entry name" value="Radical_SAM"/>
    <property type="match status" value="1"/>
</dbReference>
<evidence type="ECO:0000313" key="9">
    <source>
        <dbReference type="EMBL" id="AJQ26620.1"/>
    </source>
</evidence>
<sequence>MIDCLFIGHNEMDLTKNRQLLRLKYGHNSHNYTETNKFNLGYIKYKGKLHTPIHIYNALKSESVNRASAGSANIGEIFSLTIAYLASYLHKRGFSFDYINSFNEDRNLLVQKLQENNIRTIIIPTTYYLSPIPIVEIMQTVKKYNNTAKVIIGGPFIFNQVRDLCNQEMQKLLTRIGADIYIYSIEGEEALARTISAVKNGLSLNNINNVIYNHAGVYQFTSVQKEENSLDENPVNWKLFSESLNSNINIRTSNSCLFSCAFCSFPKSSGKYRIANLETVENELNMLRDIGNVTAISFIDDTFNFPPDRLKNMLRMMIKNKYKFKWNSFFRCQHADQEMIELMQESGCIQVFCGIESGNQQILNNINKKTSLDKYEEVLEMLHKHNIMTVASFIVGFPGETHDTYFDTFNFIERTKPTFFRARLWWYDNNAPIYEHREKFKLVGKDYEWSHETMDSNTAQGLADNMLLSIKNSTHVADYPIPFDLVNKGLSKERVVDFMKAFNMSVREVLLNKYQIKENPKIIEKLRRIIVG</sequence>
<evidence type="ECO:0000256" key="3">
    <source>
        <dbReference type="ARBA" id="ARBA00022679"/>
    </source>
</evidence>
<dbReference type="InterPro" id="IPR051198">
    <property type="entry name" value="BchE-like"/>
</dbReference>
<dbReference type="Pfam" id="PF04055">
    <property type="entry name" value="Radical_SAM"/>
    <property type="match status" value="1"/>
</dbReference>
<protein>
    <submittedName>
        <fullName evidence="9">Radical SAM domain protein</fullName>
    </submittedName>
</protein>
<dbReference type="InterPro" id="IPR006638">
    <property type="entry name" value="Elp3/MiaA/NifB-like_rSAM"/>
</dbReference>
<name>I9NR82_9FIRM</name>
<feature type="domain" description="Radical SAM core" evidence="8">
    <location>
        <begin position="242"/>
        <end position="473"/>
    </location>
</feature>
<keyword evidence="5" id="KW-0479">Metal-binding</keyword>
<dbReference type="InterPro" id="IPR023404">
    <property type="entry name" value="rSAM_horseshoe"/>
</dbReference>
<dbReference type="Gene3D" id="3.80.30.20">
    <property type="entry name" value="tm_1862 like domain"/>
    <property type="match status" value="1"/>
</dbReference>
<reference evidence="10" key="2">
    <citation type="submission" date="2015-02" db="EMBL/GenBank/DDBJ databases">
        <title>Complete Genome Sequence of Pelosinus fermentans JBW45.</title>
        <authorList>
            <person name="De Leon K.B."/>
            <person name="Utturkar S.M."/>
            <person name="Camilleri L.B."/>
            <person name="Arkin A.P."/>
            <person name="Fields M.W."/>
            <person name="Brown S.D."/>
            <person name="Wall J.D."/>
        </authorList>
    </citation>
    <scope>NUCLEOTIDE SEQUENCE [LARGE SCALE GENOMIC DNA]</scope>
    <source>
        <strain evidence="10">JBW45</strain>
    </source>
</reference>
<dbReference type="PANTHER" id="PTHR43409:SF7">
    <property type="entry name" value="BLL1977 PROTEIN"/>
    <property type="match status" value="1"/>
</dbReference>
<evidence type="ECO:0000259" key="8">
    <source>
        <dbReference type="PROSITE" id="PS51918"/>
    </source>
</evidence>
<evidence type="ECO:0000256" key="7">
    <source>
        <dbReference type="ARBA" id="ARBA00023014"/>
    </source>
</evidence>
<evidence type="ECO:0000256" key="1">
    <source>
        <dbReference type="ARBA" id="ARBA00001966"/>
    </source>
</evidence>
<dbReference type="SFLD" id="SFLDS00029">
    <property type="entry name" value="Radical_SAM"/>
    <property type="match status" value="1"/>
</dbReference>
<dbReference type="SFLD" id="SFLDG01123">
    <property type="entry name" value="methyltransferase_(Class_B)"/>
    <property type="match status" value="1"/>
</dbReference>
<organism evidence="9 10">
    <name type="scientific">Pelosinus fermentans JBW45</name>
    <dbReference type="NCBI Taxonomy" id="1192197"/>
    <lineage>
        <taxon>Bacteria</taxon>
        <taxon>Bacillati</taxon>
        <taxon>Bacillota</taxon>
        <taxon>Negativicutes</taxon>
        <taxon>Selenomonadales</taxon>
        <taxon>Sporomusaceae</taxon>
        <taxon>Pelosinus</taxon>
    </lineage>
</organism>
<dbReference type="AlphaFoldDB" id="I9NR82"/>
<dbReference type="PROSITE" id="PS51918">
    <property type="entry name" value="RADICAL_SAM"/>
    <property type="match status" value="1"/>
</dbReference>
<evidence type="ECO:0000256" key="2">
    <source>
        <dbReference type="ARBA" id="ARBA00022603"/>
    </source>
</evidence>
<evidence type="ECO:0000256" key="6">
    <source>
        <dbReference type="ARBA" id="ARBA00023004"/>
    </source>
</evidence>
<comment type="cofactor">
    <cofactor evidence="1">
        <name>[4Fe-4S] cluster</name>
        <dbReference type="ChEBI" id="CHEBI:49883"/>
    </cofactor>
</comment>
<dbReference type="GO" id="GO:0051539">
    <property type="term" value="F:4 iron, 4 sulfur cluster binding"/>
    <property type="evidence" value="ECO:0007669"/>
    <property type="project" value="UniProtKB-KW"/>
</dbReference>
<dbReference type="OrthoDB" id="9805215at2"/>
<evidence type="ECO:0000256" key="5">
    <source>
        <dbReference type="ARBA" id="ARBA00022723"/>
    </source>
</evidence>
<accession>I9NR82</accession>
<dbReference type="SFLD" id="SFLDG01082">
    <property type="entry name" value="B12-binding_domain_containing"/>
    <property type="match status" value="1"/>
</dbReference>
<keyword evidence="6" id="KW-0408">Iron</keyword>
<keyword evidence="4" id="KW-0949">S-adenosyl-L-methionine</keyword>